<dbReference type="InterPro" id="IPR011990">
    <property type="entry name" value="TPR-like_helical_dom_sf"/>
</dbReference>
<feature type="transmembrane region" description="Helical" evidence="1">
    <location>
        <begin position="149"/>
        <end position="168"/>
    </location>
</feature>
<organism evidence="2 3">
    <name type="scientific">Carboxylicivirga marina</name>
    <dbReference type="NCBI Taxonomy" id="2800988"/>
    <lineage>
        <taxon>Bacteria</taxon>
        <taxon>Pseudomonadati</taxon>
        <taxon>Bacteroidota</taxon>
        <taxon>Bacteroidia</taxon>
        <taxon>Marinilabiliales</taxon>
        <taxon>Marinilabiliaceae</taxon>
        <taxon>Carboxylicivirga</taxon>
    </lineage>
</organism>
<protein>
    <recommendedName>
        <fullName evidence="4">Tetratricopeptide repeat protein</fullName>
    </recommendedName>
</protein>
<dbReference type="Gene3D" id="1.25.40.10">
    <property type="entry name" value="Tetratricopeptide repeat domain"/>
    <property type="match status" value="1"/>
</dbReference>
<accession>A0ABS1HQV7</accession>
<evidence type="ECO:0008006" key="4">
    <source>
        <dbReference type="Google" id="ProtNLM"/>
    </source>
</evidence>
<name>A0ABS1HQV7_9BACT</name>
<evidence type="ECO:0000313" key="2">
    <source>
        <dbReference type="EMBL" id="MBK3520056.1"/>
    </source>
</evidence>
<keyword evidence="3" id="KW-1185">Reference proteome</keyword>
<keyword evidence="1" id="KW-0472">Membrane</keyword>
<comment type="caution">
    <text evidence="2">The sequence shown here is derived from an EMBL/GenBank/DDBJ whole genome shotgun (WGS) entry which is preliminary data.</text>
</comment>
<dbReference type="Proteomes" id="UP000605676">
    <property type="component" value="Unassembled WGS sequence"/>
</dbReference>
<feature type="transmembrane region" description="Helical" evidence="1">
    <location>
        <begin position="174"/>
        <end position="196"/>
    </location>
</feature>
<dbReference type="RefSeq" id="WP_200467273.1">
    <property type="nucleotide sequence ID" value="NZ_JAENRR010000154.1"/>
</dbReference>
<evidence type="ECO:0000313" key="3">
    <source>
        <dbReference type="Proteomes" id="UP000605676"/>
    </source>
</evidence>
<evidence type="ECO:0000256" key="1">
    <source>
        <dbReference type="SAM" id="Phobius"/>
    </source>
</evidence>
<reference evidence="2 3" key="1">
    <citation type="submission" date="2021-01" db="EMBL/GenBank/DDBJ databases">
        <title>Carboxyliciviraga sp.nov., isolated from coastal sediments.</title>
        <authorList>
            <person name="Lu D."/>
            <person name="Zhang T."/>
        </authorList>
    </citation>
    <scope>NUCLEOTIDE SEQUENCE [LARGE SCALE GENOMIC DNA]</scope>
    <source>
        <strain evidence="2 3">N1Y132</strain>
    </source>
</reference>
<sequence length="204" mass="23860">MEKTLEEIYDLIYNDNSIKEPKNFIRIVEPYLIVIGQDYSNDEYEKYFKSTRLLSDYSIQLVNNGYLKKALPYIEKSILLFENDIKLKDKNIIEEPMYEALVWNRGMINFNLQKKQKAEIDFLKLVENFPENDKYKNWLKACSDTKYGIAEWIFAGIAIVSIFFSFILEPNGGFLDTLTIIGIVIGVSGGLTVSYIRKKRMKMK</sequence>
<dbReference type="EMBL" id="JAENRR010000154">
    <property type="protein sequence ID" value="MBK3520056.1"/>
    <property type="molecule type" value="Genomic_DNA"/>
</dbReference>
<keyword evidence="1" id="KW-0812">Transmembrane</keyword>
<keyword evidence="1" id="KW-1133">Transmembrane helix</keyword>
<proteinExistence type="predicted"/>
<dbReference type="SUPFAM" id="SSF48452">
    <property type="entry name" value="TPR-like"/>
    <property type="match status" value="1"/>
</dbReference>
<gene>
    <name evidence="2" type="ORF">JIV24_22180</name>
</gene>